<dbReference type="AlphaFoldDB" id="A0A0R0LRC8"/>
<keyword evidence="2" id="KW-1185">Reference proteome</keyword>
<reference evidence="1 2" key="1">
    <citation type="submission" date="2015-07" db="EMBL/GenBank/DDBJ databases">
        <title>The genome of Pseudoloma neurophilia, a relevant intracellular parasite of the zebrafish.</title>
        <authorList>
            <person name="Ndikumana S."/>
            <person name="Pelin A."/>
            <person name="Sanders J."/>
            <person name="Corradi N."/>
        </authorList>
    </citation>
    <scope>NUCLEOTIDE SEQUENCE [LARGE SCALE GENOMIC DNA]</scope>
    <source>
        <strain evidence="1 2">MK1</strain>
    </source>
</reference>
<evidence type="ECO:0000313" key="1">
    <source>
        <dbReference type="EMBL" id="KRH92044.1"/>
    </source>
</evidence>
<evidence type="ECO:0000313" key="2">
    <source>
        <dbReference type="Proteomes" id="UP000051530"/>
    </source>
</evidence>
<name>A0A0R0LRC8_9MICR</name>
<dbReference type="VEuPathDB" id="MicrosporidiaDB:M153_13449000632"/>
<sequence length="110" mass="12881">MIRSACGTLIKTENRTKSLKVFINGLEFEMNPLIAHTDLKFIIICADIINKYPQLMYECLSKLKRNTHNICQINIEIDKLAKEFQEYTKIFQDDVNDEPCKEIQNEIELV</sequence>
<organism evidence="1 2">
    <name type="scientific">Pseudoloma neurophilia</name>
    <dbReference type="NCBI Taxonomy" id="146866"/>
    <lineage>
        <taxon>Eukaryota</taxon>
        <taxon>Fungi</taxon>
        <taxon>Fungi incertae sedis</taxon>
        <taxon>Microsporidia</taxon>
        <taxon>Pseudoloma</taxon>
    </lineage>
</organism>
<dbReference type="EMBL" id="LGUB01001269">
    <property type="protein sequence ID" value="KRH92044.1"/>
    <property type="molecule type" value="Genomic_DNA"/>
</dbReference>
<gene>
    <name evidence="1" type="ORF">M153_13449000632</name>
</gene>
<proteinExistence type="predicted"/>
<protein>
    <submittedName>
        <fullName evidence="1">Uncharacterized protein</fullName>
    </submittedName>
</protein>
<accession>A0A0R0LRC8</accession>
<dbReference type="Proteomes" id="UP000051530">
    <property type="component" value="Unassembled WGS sequence"/>
</dbReference>
<comment type="caution">
    <text evidence="1">The sequence shown here is derived from an EMBL/GenBank/DDBJ whole genome shotgun (WGS) entry which is preliminary data.</text>
</comment>